<feature type="transmembrane region" description="Helical" evidence="2">
    <location>
        <begin position="1113"/>
        <end position="1131"/>
    </location>
</feature>
<feature type="compositionally biased region" description="Low complexity" evidence="1">
    <location>
        <begin position="32"/>
        <end position="42"/>
    </location>
</feature>
<evidence type="ECO:0000256" key="1">
    <source>
        <dbReference type="SAM" id="MobiDB-lite"/>
    </source>
</evidence>
<dbReference type="Gene3D" id="3.40.50.410">
    <property type="entry name" value="von Willebrand factor, type A domain"/>
    <property type="match status" value="1"/>
</dbReference>
<evidence type="ECO:0000259" key="4">
    <source>
        <dbReference type="PROSITE" id="PS50234"/>
    </source>
</evidence>
<feature type="chain" id="PRO_5014970099" description="VWFA domain-containing protein" evidence="3">
    <location>
        <begin position="31"/>
        <end position="1137"/>
    </location>
</feature>
<evidence type="ECO:0000256" key="3">
    <source>
        <dbReference type="SAM" id="SignalP"/>
    </source>
</evidence>
<accession>A0A2N6T6P1</accession>
<feature type="signal peptide" evidence="3">
    <location>
        <begin position="1"/>
        <end position="30"/>
    </location>
</feature>
<dbReference type="CDD" id="cd00198">
    <property type="entry name" value="vWFA"/>
    <property type="match status" value="1"/>
</dbReference>
<dbReference type="AlphaFoldDB" id="A0A2N6T6P1"/>
<dbReference type="GO" id="GO:0005975">
    <property type="term" value="P:carbohydrate metabolic process"/>
    <property type="evidence" value="ECO:0007669"/>
    <property type="project" value="UniProtKB-ARBA"/>
</dbReference>
<dbReference type="SUPFAM" id="SSF53300">
    <property type="entry name" value="vWA-like"/>
    <property type="match status" value="1"/>
</dbReference>
<feature type="domain" description="VWFA" evidence="4">
    <location>
        <begin position="471"/>
        <end position="635"/>
    </location>
</feature>
<dbReference type="InterPro" id="IPR002035">
    <property type="entry name" value="VWF_A"/>
</dbReference>
<comment type="caution">
    <text evidence="5">The sequence shown here is derived from an EMBL/GenBank/DDBJ whole genome shotgun (WGS) entry which is preliminary data.</text>
</comment>
<evidence type="ECO:0000313" key="5">
    <source>
        <dbReference type="EMBL" id="PMC64994.1"/>
    </source>
</evidence>
<feature type="region of interest" description="Disordered" evidence="1">
    <location>
        <begin position="32"/>
        <end position="98"/>
    </location>
</feature>
<evidence type="ECO:0000313" key="6">
    <source>
        <dbReference type="Proteomes" id="UP000235836"/>
    </source>
</evidence>
<keyword evidence="2" id="KW-0812">Transmembrane</keyword>
<dbReference type="EMBL" id="PNHG01000003">
    <property type="protein sequence ID" value="PMC64994.1"/>
    <property type="molecule type" value="Genomic_DNA"/>
</dbReference>
<keyword evidence="2" id="KW-0472">Membrane</keyword>
<protein>
    <recommendedName>
        <fullName evidence="4">VWFA domain-containing protein</fullName>
    </recommendedName>
</protein>
<dbReference type="PROSITE" id="PS50234">
    <property type="entry name" value="VWFA"/>
    <property type="match status" value="1"/>
</dbReference>
<dbReference type="Pfam" id="PF17802">
    <property type="entry name" value="SpaA"/>
    <property type="match status" value="1"/>
</dbReference>
<gene>
    <name evidence="5" type="ORF">CJ203_02985</name>
</gene>
<proteinExistence type="predicted"/>
<name>A0A2N6T6P1_9CORY</name>
<dbReference type="RefSeq" id="WP_102723492.1">
    <property type="nucleotide sequence ID" value="NZ_PNHG01000003.1"/>
</dbReference>
<sequence length="1137" mass="123432">MRAHKNFLKKRVAAALTATAVLIGGVPAAAQPTPANNAADPTWTVKDESGKTTEVEPAVPSVEIPNFPAEDEDKDVPVDPPAPPTLTQKNTKENKVVSSPELAEDVTFKHVRSLPDGAEEYRLEAKLNLPALDGSDQALPLDDISFVSTKGPLNIESVEDTKVDGTKVDEDSVDVVNYPENPTEEEKNLIPDEMTGDVITVDTTSTVLSAETDVTTTVYTTEKATSDVEWKLYRGAVPEVAEGAALLANDPYGPLDPTKARLVVQVAGDWLGPNGKNNAPESTSCTRDWLGRPQNCRQDTLFKYSAGEGAVLRLYAPSGKLDENATNTRYSHKRELTPINEPWAVCTADASGSCVFDVPADGNGYYWVGMEKASDGYSVIDRVRTGGSGAIEEKGIEIAYVFATPQLKQGERYFSGNWYKSPRRGNYDDNVFMTTPGTNSREGKITRHRNSTGSIFQVRDNPELKKRCGTKVGFLVDTSGSMGRQGIESTKNFLRATVAGLTGSGAQVGMATFATDSPGADNPRNILRPVSMNGDRVPQELNNYINRITQVERLLDPRGDTDWEEGLRQFYNEGYDVVYMITDGNPTRTETRFPTWVWNWPDGDGVHTYANTVEAAVGVANALKAQGTRVVPIGVPSKWTYYPASVDVTMAVFLGPIWWILRSQTRFGETRVDASAQQELELSASNLAALSGPKQFGVNGVNSMKDADFVLNPDPGPVIKGILESIGKCSITVERRLYEGSDPVANPPVTDNSRALTEAEAANWPMFFRGTPQGGGSPDAVDRMVLPRVENNPGYPGADRSNYYAEYVLNGTHGYQVDVREQKTKAPLSVEGRRITRNPDGSRKLEANGTFYVGEGAGRRKVDFAPLTLDPPTEVNGVPEGWIAVKAATRLNAEGQCVGPNDPSGKETAIDQRANITDLPSAANPKPATDDFRASNIPLEGGCHYIVYYMTAPTTFKFKLNKVDAHDNSVALDGAQFKLEGLDKGNTDPKDPVSVDGAGKGEFNWDKLKPGRYKLTETKAADGGYLLVNPVYFRVASVTEPDGDKVKRVTKLYILADENDQKGTEVTPDNADQIVGFPIVEFRQTEKDGSVQITMKLANTKTGELPKTGGNGVFIQILLGVLLLLAGAFTARRRIMA</sequence>
<dbReference type="Proteomes" id="UP000235836">
    <property type="component" value="Unassembled WGS sequence"/>
</dbReference>
<keyword evidence="6" id="KW-1185">Reference proteome</keyword>
<dbReference type="SMART" id="SM00327">
    <property type="entry name" value="VWA"/>
    <property type="match status" value="1"/>
</dbReference>
<organism evidence="5 6">
    <name type="scientific">Corynebacterium tuscaniense</name>
    <dbReference type="NCBI Taxonomy" id="302449"/>
    <lineage>
        <taxon>Bacteria</taxon>
        <taxon>Bacillati</taxon>
        <taxon>Actinomycetota</taxon>
        <taxon>Actinomycetes</taxon>
        <taxon>Mycobacteriales</taxon>
        <taxon>Corynebacteriaceae</taxon>
        <taxon>Corynebacterium</taxon>
    </lineage>
</organism>
<dbReference type="InterPro" id="IPR041033">
    <property type="entry name" value="SpaA_PFL_dom_1"/>
</dbReference>
<keyword evidence="3" id="KW-0732">Signal</keyword>
<dbReference type="NCBIfam" id="TIGR01167">
    <property type="entry name" value="LPXTG_anchor"/>
    <property type="match status" value="1"/>
</dbReference>
<evidence type="ECO:0000256" key="2">
    <source>
        <dbReference type="SAM" id="Phobius"/>
    </source>
</evidence>
<keyword evidence="2" id="KW-1133">Transmembrane helix</keyword>
<feature type="compositionally biased region" description="Basic and acidic residues" evidence="1">
    <location>
        <begin position="45"/>
        <end position="54"/>
    </location>
</feature>
<reference evidence="5 6" key="1">
    <citation type="submission" date="2017-09" db="EMBL/GenBank/DDBJ databases">
        <title>Bacterial strain isolated from the female urinary microbiota.</title>
        <authorList>
            <person name="Thomas-White K."/>
            <person name="Kumar N."/>
            <person name="Forster S."/>
            <person name="Putonti C."/>
            <person name="Lawley T."/>
            <person name="Wolfe A.J."/>
        </authorList>
    </citation>
    <scope>NUCLEOTIDE SEQUENCE [LARGE SCALE GENOMIC DNA]</scope>
    <source>
        <strain evidence="5 6">UMB0792</strain>
    </source>
</reference>
<dbReference type="Pfam" id="PF00092">
    <property type="entry name" value="VWA"/>
    <property type="match status" value="1"/>
</dbReference>
<dbReference type="InterPro" id="IPR013783">
    <property type="entry name" value="Ig-like_fold"/>
</dbReference>
<dbReference type="Gene3D" id="2.60.40.10">
    <property type="entry name" value="Immunoglobulins"/>
    <property type="match status" value="1"/>
</dbReference>
<dbReference type="InterPro" id="IPR036465">
    <property type="entry name" value="vWFA_dom_sf"/>
</dbReference>